<name>A0A834IDK4_RHYFE</name>
<dbReference type="OrthoDB" id="10066957at2759"/>
<dbReference type="Proteomes" id="UP000625711">
    <property type="component" value="Unassembled WGS sequence"/>
</dbReference>
<accession>A0A834IDK4</accession>
<dbReference type="Gene3D" id="3.30.70.1820">
    <property type="entry name" value="L1 transposable element, RRM domain"/>
    <property type="match status" value="1"/>
</dbReference>
<gene>
    <name evidence="2" type="ORF">GWI33_007435</name>
</gene>
<evidence type="ECO:0000256" key="1">
    <source>
        <dbReference type="SAM" id="Coils"/>
    </source>
</evidence>
<sequence length="186" mass="22308">MNLTIQELLDKLQTRIETLENKILEMQDIHEDLLSQIDELTQKKRNHNLIIHGIPESPDESLDLKLQDLFTRRLGVQCDIVKCFRLDRKEPCERSAQTRPVFVKFKNDRDQKCVYYVKNKLKGSNIKIMEDLTVRRLELLKMAKKTFRWNNVWTRNGDIYVYFHDTFVIKSEKDIERIKKTEPIDE</sequence>
<keyword evidence="3" id="KW-1185">Reference proteome</keyword>
<evidence type="ECO:0000313" key="3">
    <source>
        <dbReference type="Proteomes" id="UP000625711"/>
    </source>
</evidence>
<evidence type="ECO:0000313" key="2">
    <source>
        <dbReference type="EMBL" id="KAF7279302.1"/>
    </source>
</evidence>
<feature type="coiled-coil region" evidence="1">
    <location>
        <begin position="2"/>
        <end position="43"/>
    </location>
</feature>
<keyword evidence="1" id="KW-0175">Coiled coil</keyword>
<comment type="caution">
    <text evidence="2">The sequence shown here is derived from an EMBL/GenBank/DDBJ whole genome shotgun (WGS) entry which is preliminary data.</text>
</comment>
<proteinExistence type="predicted"/>
<organism evidence="2 3">
    <name type="scientific">Rhynchophorus ferrugineus</name>
    <name type="common">Red palm weevil</name>
    <name type="synonym">Curculio ferrugineus</name>
    <dbReference type="NCBI Taxonomy" id="354439"/>
    <lineage>
        <taxon>Eukaryota</taxon>
        <taxon>Metazoa</taxon>
        <taxon>Ecdysozoa</taxon>
        <taxon>Arthropoda</taxon>
        <taxon>Hexapoda</taxon>
        <taxon>Insecta</taxon>
        <taxon>Pterygota</taxon>
        <taxon>Neoptera</taxon>
        <taxon>Endopterygota</taxon>
        <taxon>Coleoptera</taxon>
        <taxon>Polyphaga</taxon>
        <taxon>Cucujiformia</taxon>
        <taxon>Curculionidae</taxon>
        <taxon>Dryophthorinae</taxon>
        <taxon>Rhynchophorus</taxon>
    </lineage>
</organism>
<dbReference type="AlphaFoldDB" id="A0A834IDK4"/>
<reference evidence="2" key="1">
    <citation type="submission" date="2020-08" db="EMBL/GenBank/DDBJ databases">
        <title>Genome sequencing and assembly of the red palm weevil Rhynchophorus ferrugineus.</title>
        <authorList>
            <person name="Dias G.B."/>
            <person name="Bergman C.M."/>
            <person name="Manee M."/>
        </authorList>
    </citation>
    <scope>NUCLEOTIDE SEQUENCE</scope>
    <source>
        <strain evidence="2">AA-2017</strain>
        <tissue evidence="2">Whole larva</tissue>
    </source>
</reference>
<dbReference type="EMBL" id="JAACXV010000370">
    <property type="protein sequence ID" value="KAF7279302.1"/>
    <property type="molecule type" value="Genomic_DNA"/>
</dbReference>
<protein>
    <submittedName>
        <fullName evidence="2">Uncharacterized protein</fullName>
    </submittedName>
</protein>